<keyword evidence="2 7" id="KW-0378">Hydrolase</keyword>
<feature type="region of interest" description="Disordered" evidence="8">
    <location>
        <begin position="692"/>
        <end position="723"/>
    </location>
</feature>
<dbReference type="SUPFAM" id="SSF54556">
    <property type="entry name" value="Chitinase insertion domain"/>
    <property type="match status" value="1"/>
</dbReference>
<dbReference type="InterPro" id="IPR001223">
    <property type="entry name" value="Glyco_hydro18_cat"/>
</dbReference>
<evidence type="ECO:0000256" key="2">
    <source>
        <dbReference type="ARBA" id="ARBA00022801"/>
    </source>
</evidence>
<dbReference type="GO" id="GO:0008061">
    <property type="term" value="F:chitin binding"/>
    <property type="evidence" value="ECO:0007669"/>
    <property type="project" value="InterPro"/>
</dbReference>
<dbReference type="SUPFAM" id="SSF51445">
    <property type="entry name" value="(Trans)glycosidases"/>
    <property type="match status" value="1"/>
</dbReference>
<gene>
    <name evidence="10" type="ORF">BDN70DRAFT_992516</name>
</gene>
<dbReference type="Gene3D" id="3.10.50.10">
    <property type="match status" value="1"/>
</dbReference>
<reference evidence="10" key="1">
    <citation type="submission" date="2020-11" db="EMBL/GenBank/DDBJ databases">
        <authorList>
            <consortium name="DOE Joint Genome Institute"/>
            <person name="Ahrendt S."/>
            <person name="Riley R."/>
            <person name="Andreopoulos W."/>
            <person name="Labutti K."/>
            <person name="Pangilinan J."/>
            <person name="Ruiz-Duenas F.J."/>
            <person name="Barrasa J.M."/>
            <person name="Sanchez-Garcia M."/>
            <person name="Camarero S."/>
            <person name="Miyauchi S."/>
            <person name="Serrano A."/>
            <person name="Linde D."/>
            <person name="Babiker R."/>
            <person name="Drula E."/>
            <person name="Ayuso-Fernandez I."/>
            <person name="Pacheco R."/>
            <person name="Padilla G."/>
            <person name="Ferreira P."/>
            <person name="Barriuso J."/>
            <person name="Kellner H."/>
            <person name="Castanera R."/>
            <person name="Alfaro M."/>
            <person name="Ramirez L."/>
            <person name="Pisabarro A.G."/>
            <person name="Kuo A."/>
            <person name="Tritt A."/>
            <person name="Lipzen A."/>
            <person name="He G."/>
            <person name="Yan M."/>
            <person name="Ng V."/>
            <person name="Cullen D."/>
            <person name="Martin F."/>
            <person name="Rosso M.-N."/>
            <person name="Henrissat B."/>
            <person name="Hibbett D."/>
            <person name="Martinez A.T."/>
            <person name="Grigoriev I.V."/>
        </authorList>
    </citation>
    <scope>NUCLEOTIDE SEQUENCE</scope>
    <source>
        <strain evidence="10">CIRM-BRFM 674</strain>
    </source>
</reference>
<evidence type="ECO:0000256" key="7">
    <source>
        <dbReference type="RuleBase" id="RU000489"/>
    </source>
</evidence>
<keyword evidence="11" id="KW-1185">Reference proteome</keyword>
<dbReference type="InterPro" id="IPR050314">
    <property type="entry name" value="Glycosyl_Hydrlase_18"/>
</dbReference>
<dbReference type="InterPro" id="IPR001579">
    <property type="entry name" value="Glyco_hydro_18_chit_AS"/>
</dbReference>
<dbReference type="InterPro" id="IPR011583">
    <property type="entry name" value="Chitinase_II/V-like_cat"/>
</dbReference>
<comment type="catalytic activity">
    <reaction evidence="1">
        <text>Random endo-hydrolysis of N-acetyl-beta-D-glucosaminide (1-&gt;4)-beta-linkages in chitin and chitodextrins.</text>
        <dbReference type="EC" id="3.2.1.14"/>
    </reaction>
</comment>
<evidence type="ECO:0000256" key="8">
    <source>
        <dbReference type="SAM" id="MobiDB-lite"/>
    </source>
</evidence>
<evidence type="ECO:0000256" key="4">
    <source>
        <dbReference type="ARBA" id="ARBA00023277"/>
    </source>
</evidence>
<dbReference type="GO" id="GO:0008843">
    <property type="term" value="F:endochitinase activity"/>
    <property type="evidence" value="ECO:0007669"/>
    <property type="project" value="UniProtKB-EC"/>
</dbReference>
<evidence type="ECO:0000256" key="5">
    <source>
        <dbReference type="ARBA" id="ARBA00023295"/>
    </source>
</evidence>
<evidence type="ECO:0000256" key="3">
    <source>
        <dbReference type="ARBA" id="ARBA00023024"/>
    </source>
</evidence>
<dbReference type="GO" id="GO:0000272">
    <property type="term" value="P:polysaccharide catabolic process"/>
    <property type="evidence" value="ECO:0007669"/>
    <property type="project" value="UniProtKB-KW"/>
</dbReference>
<evidence type="ECO:0000259" key="9">
    <source>
        <dbReference type="PROSITE" id="PS51910"/>
    </source>
</evidence>
<dbReference type="InterPro" id="IPR017853">
    <property type="entry name" value="GH"/>
</dbReference>
<evidence type="ECO:0000256" key="6">
    <source>
        <dbReference type="ARBA" id="ARBA00023326"/>
    </source>
</evidence>
<dbReference type="SMART" id="SM00636">
    <property type="entry name" value="Glyco_18"/>
    <property type="match status" value="1"/>
</dbReference>
<dbReference type="PROSITE" id="PS51910">
    <property type="entry name" value="GH18_2"/>
    <property type="match status" value="1"/>
</dbReference>
<dbReference type="GO" id="GO:0006032">
    <property type="term" value="P:chitin catabolic process"/>
    <property type="evidence" value="ECO:0007669"/>
    <property type="project" value="UniProtKB-KW"/>
</dbReference>
<dbReference type="EMBL" id="MU155190">
    <property type="protein sequence ID" value="KAF9480725.1"/>
    <property type="molecule type" value="Genomic_DNA"/>
</dbReference>
<dbReference type="InterPro" id="IPR029070">
    <property type="entry name" value="Chitinase_insertion_sf"/>
</dbReference>
<comment type="caution">
    <text evidence="10">The sequence shown here is derived from an EMBL/GenBank/DDBJ whole genome shotgun (WGS) entry which is preliminary data.</text>
</comment>
<proteinExistence type="predicted"/>
<sequence length="1628" mass="177473">METPDSVDSERHFAHPSLKEEIVRAIVVRLQSVAQTRHHPILRMYQTQRFIVTTNSETDRMSVVASLDFAGPQTSFVEMAVNRTVELLPYLLAQTATARRIGYYEGWAASRPCMAFTPEQIPATSLTHVNFAFALISSSFQVVPMNPGDEALWSRTTNLKSNAPVLKVFLSIGGWTFNDPPTQNIFSNLAASSANTQTFISSILSVLETYGFDGIDIDWEYPGAFDRGGIPSDTENYVTFMKAVKTAFTPHGYGLTFTAPSSYWYLQHFDLPNLMKYADWVNVMTYDLHGTWDGIDPFVGFVLGAHTNLTEIDEAFKLFWRVGVDPSQMVMGTGFYGRSFTLSEPSCFDPPCPWASGGKAGPCSNNAGTLMFSEIQTILKTSSAQLIFDEVAAVKYIIWDTNQWVSYDDKDTFALKMNYANDHCIGGTMIWSVDQDDTKYTAMTDLFPGITAFAGGTVEVGDQCTVSPCGATSCGHGKVSIASVITNPALPGEVCDLDKRALLCCPAGNAPTSWEAVLATDPVGDGNFTCLLGEQALCCETNLELPNLECQFFGCTSDAPSCPSAKPVLVTVGTRGQYAGQNVTCAPPPGVAEILCPPTCPVGQVKPFCCSDPIPYENCKWVGTPPLCLDSACEVGQVQVLTDPQGDASGSCIGGRSRSYCCDPSGSDFIPVPFEDIFPSNVPEGSETFTVDIDTDLGTPPSSSAWENDSRVPENLEKGPAEENTPFGEVFIDSPNPQSVSSLAIESHWVIVGCDPTSDQAQQVLAYCSKPMNESGTGCGHVFIGQAQHTIVKMPSGCGKGPYARVVGLDVHSDQNALPAMHNSLKPASESVHLLSFDYNFLAIPESNGPVYMRVDVSDLPDYWDSVVDSPPERRRWLQERGLWKEKTLARRWWGSFVDWLSKLNTVKSESTTTRQFLWSDTYPIFSQSESCPGPPAFESSMDIEVSGSAQFSARYGFYLQGQIVPPSVQAAYLFFSSNADARADFTVKGTASVTYDSSMVQLASFGFPGLYYPGILTIGPSLVLEGYITGELSISGEFTASLSYEFPSVDFALGKSNTSDQIPGGLNPTSVSPPLNKPIPEINWQVDLHGDLSVHIVPQVQMGISILGGALVDAQAFIRADLGGGISISGSVSNIQKPDICINPYFSVEFDAGITGSLTFWETGPLVFPLFSDKYNYPPNGYCPLSLDTREISNFSSTPYSHMKLSPAPNIERRGAYIREFSKGGVEKIIEPVKHQTGHQKRSVPFIPGNLLCPAVGDQIAGADTGMGTDFDPYDDLSTVPLQDAFERRDFANDTDIPVFNISHIHDLRSVTVNTCAGSANPININAPAYTSAKVIGFFDLDSASTLISDYSMKSNPQVSNQARGKNYGREHVYELQMLSLFVDFLATNVNGLWFSSTTPSFCSWANTYLQTPYFPQGGGNGQSVITSLQRCLPASSQRGTDLTTTDATRMAWLENIANAAKACAVAGITFRSHDPFIGYAPQKQIAVFRAAAGVMSYLNSGVAFSQFSMTHTCVNNVWLNWFQRYSNDPNRPPGLNLGNIAWTNSKTNIYTQWINQLLLDVHDNTIGFLQDMTNWYQGPQTVPLDYAGNLRNPNAQGITQVQVTQADLQAVTNRVMGQPIIWRTRL</sequence>
<dbReference type="PANTHER" id="PTHR11177:SF333">
    <property type="entry name" value="CHITINASE"/>
    <property type="match status" value="1"/>
</dbReference>
<keyword evidence="5 7" id="KW-0326">Glycosidase</keyword>
<keyword evidence="3" id="KW-0146">Chitin degradation</keyword>
<evidence type="ECO:0000313" key="10">
    <source>
        <dbReference type="EMBL" id="KAF9480725.1"/>
    </source>
</evidence>
<accession>A0A9P5Z616</accession>
<protein>
    <recommendedName>
        <fullName evidence="9">GH18 domain-containing protein</fullName>
    </recommendedName>
</protein>
<name>A0A9P5Z616_9AGAR</name>
<keyword evidence="6" id="KW-0624">Polysaccharide degradation</keyword>
<dbReference type="PANTHER" id="PTHR11177">
    <property type="entry name" value="CHITINASE"/>
    <property type="match status" value="1"/>
</dbReference>
<feature type="compositionally biased region" description="Basic and acidic residues" evidence="8">
    <location>
        <begin position="708"/>
        <end position="721"/>
    </location>
</feature>
<dbReference type="OrthoDB" id="73875at2759"/>
<feature type="domain" description="GH18" evidence="9">
    <location>
        <begin position="98"/>
        <end position="460"/>
    </location>
</feature>
<keyword evidence="4" id="KW-0119">Carbohydrate metabolism</keyword>
<evidence type="ECO:0000256" key="1">
    <source>
        <dbReference type="ARBA" id="ARBA00000822"/>
    </source>
</evidence>
<dbReference type="Proteomes" id="UP000807469">
    <property type="component" value="Unassembled WGS sequence"/>
</dbReference>
<dbReference type="Pfam" id="PF00704">
    <property type="entry name" value="Glyco_hydro_18"/>
    <property type="match status" value="1"/>
</dbReference>
<organism evidence="10 11">
    <name type="scientific">Pholiota conissans</name>
    <dbReference type="NCBI Taxonomy" id="109636"/>
    <lineage>
        <taxon>Eukaryota</taxon>
        <taxon>Fungi</taxon>
        <taxon>Dikarya</taxon>
        <taxon>Basidiomycota</taxon>
        <taxon>Agaricomycotina</taxon>
        <taxon>Agaricomycetes</taxon>
        <taxon>Agaricomycetidae</taxon>
        <taxon>Agaricales</taxon>
        <taxon>Agaricineae</taxon>
        <taxon>Strophariaceae</taxon>
        <taxon>Pholiota</taxon>
    </lineage>
</organism>
<evidence type="ECO:0000313" key="11">
    <source>
        <dbReference type="Proteomes" id="UP000807469"/>
    </source>
</evidence>
<dbReference type="PROSITE" id="PS01095">
    <property type="entry name" value="GH18_1"/>
    <property type="match status" value="1"/>
</dbReference>
<dbReference type="Gene3D" id="3.20.20.80">
    <property type="entry name" value="Glycosidases"/>
    <property type="match status" value="1"/>
</dbReference>